<reference evidence="2" key="1">
    <citation type="journal article" date="2014" name="Int. J. Syst. Evol. Microbiol.">
        <title>Complete genome sequence of Corynebacterium casei LMG S-19264T (=DSM 44701T), isolated from a smear-ripened cheese.</title>
        <authorList>
            <consortium name="US DOE Joint Genome Institute (JGI-PGF)"/>
            <person name="Walter F."/>
            <person name="Albersmeier A."/>
            <person name="Kalinowski J."/>
            <person name="Ruckert C."/>
        </authorList>
    </citation>
    <scope>NUCLEOTIDE SEQUENCE</scope>
    <source>
        <strain evidence="2">CGMCC 1.15478</strain>
    </source>
</reference>
<sequence length="355" mass="38751">MRDYPRSVAKKQSGNSGNGNGQGGPDELLNALTDYIADQLSGDALIEWVHVEVGHALGAAEKLTLGDVVTPAQVSGAAIKYALEWRIEGAIPELAGDIASRIHRRTFEDADETLRDVDFTQVVSFAEKFLAMPAFQRVVDRVYDSPLARDAAAWFVYRTAIDSLQRNRALAGEIPGVGSLLRLSGALSSRVIPGVSAKLDAVFRDLTERAVAVVLAGVDAPDMSESGDPLVSVLMDAFASRQTESLGALGDTIGPDDVEAILVLGFEFWRDFRGTRAMRTAIEEGVGVFFSKYSDYSLADLLNELGVTRDDMIEEALRFAPRALEVLQSNGLFDSFVRRQFRGFVDSDRVKRMLR</sequence>
<dbReference type="EMBL" id="BMJH01000001">
    <property type="protein sequence ID" value="GGC61219.1"/>
    <property type="molecule type" value="Genomic_DNA"/>
</dbReference>
<reference evidence="2" key="2">
    <citation type="submission" date="2020-09" db="EMBL/GenBank/DDBJ databases">
        <authorList>
            <person name="Sun Q."/>
            <person name="Zhou Y."/>
        </authorList>
    </citation>
    <scope>NUCLEOTIDE SEQUENCE</scope>
    <source>
        <strain evidence="2">CGMCC 1.15478</strain>
    </source>
</reference>
<name>A0A916U615_9ACTN</name>
<evidence type="ECO:0000313" key="3">
    <source>
        <dbReference type="Proteomes" id="UP000641514"/>
    </source>
</evidence>
<gene>
    <name evidence="2" type="ORF">GCM10011410_12110</name>
</gene>
<feature type="region of interest" description="Disordered" evidence="1">
    <location>
        <begin position="1"/>
        <end position="25"/>
    </location>
</feature>
<evidence type="ECO:0000313" key="2">
    <source>
        <dbReference type="EMBL" id="GGC61219.1"/>
    </source>
</evidence>
<evidence type="ECO:0000256" key="1">
    <source>
        <dbReference type="SAM" id="MobiDB-lite"/>
    </source>
</evidence>
<comment type="caution">
    <text evidence="2">The sequence shown here is derived from an EMBL/GenBank/DDBJ whole genome shotgun (WGS) entry which is preliminary data.</text>
</comment>
<organism evidence="2 3">
    <name type="scientific">Hoyosella rhizosphaerae</name>
    <dbReference type="NCBI Taxonomy" id="1755582"/>
    <lineage>
        <taxon>Bacteria</taxon>
        <taxon>Bacillati</taxon>
        <taxon>Actinomycetota</taxon>
        <taxon>Actinomycetes</taxon>
        <taxon>Mycobacteriales</taxon>
        <taxon>Hoyosellaceae</taxon>
        <taxon>Hoyosella</taxon>
    </lineage>
</organism>
<accession>A0A916U615</accession>
<dbReference type="Proteomes" id="UP000641514">
    <property type="component" value="Unassembled WGS sequence"/>
</dbReference>
<protein>
    <submittedName>
        <fullName evidence="2">Uncharacterized protein</fullName>
    </submittedName>
</protein>
<keyword evidence="3" id="KW-1185">Reference proteome</keyword>
<dbReference type="AlphaFoldDB" id="A0A916U615"/>
<proteinExistence type="predicted"/>